<accession>A9IR42</accession>
<protein>
    <submittedName>
        <fullName evidence="1">Uncharacterized protein</fullName>
    </submittedName>
</protein>
<dbReference type="HOGENOM" id="CLU_178888_0_1_5"/>
<gene>
    <name evidence="1" type="primary">int</name>
    <name evidence="1" type="ordered locus">BT_0709</name>
</gene>
<sequence>MAKCEMVRLFFHKHKDGAAQRAYPYTTHGHRHEIGLGALKEISLK</sequence>
<evidence type="ECO:0000313" key="1">
    <source>
        <dbReference type="EMBL" id="CAK01135.1"/>
    </source>
</evidence>
<reference evidence="1 2" key="1">
    <citation type="journal article" date="2007" name="Nat. Genet.">
        <title>Genomic analysis of Bartonella identifies type IV secretion systems as host adaptability factors.</title>
        <authorList>
            <person name="Saenz H.L."/>
            <person name="Engel P."/>
            <person name="Stoeckli M.C."/>
            <person name="Lanz C."/>
            <person name="Raddatz G."/>
            <person name="Vayssier-Taussat M."/>
            <person name="Birtles R."/>
            <person name="Schuster S.C."/>
            <person name="Dehio C."/>
        </authorList>
    </citation>
    <scope>NUCLEOTIDE SEQUENCE [LARGE SCALE GENOMIC DNA]</scope>
    <source>
        <strain evidence="2">DSM 28219 / CCUG 45778 / CIP 105476 / IBS 506</strain>
    </source>
</reference>
<dbReference type="AlphaFoldDB" id="A9IR42"/>
<organism evidence="1 2">
    <name type="scientific">Bartonella tribocorum (strain DSM 28219 / CCUG 45778 / CIP 105476 / IBS 506)</name>
    <dbReference type="NCBI Taxonomy" id="382640"/>
    <lineage>
        <taxon>Bacteria</taxon>
        <taxon>Pseudomonadati</taxon>
        <taxon>Pseudomonadota</taxon>
        <taxon>Alphaproteobacteria</taxon>
        <taxon>Hyphomicrobiales</taxon>
        <taxon>Bartonellaceae</taxon>
        <taxon>Bartonella</taxon>
    </lineage>
</organism>
<keyword evidence="2" id="KW-1185">Reference proteome</keyword>
<dbReference type="KEGG" id="btr:BT_0709"/>
<proteinExistence type="predicted"/>
<dbReference type="Proteomes" id="UP000001592">
    <property type="component" value="Chromosome"/>
</dbReference>
<dbReference type="EMBL" id="AM260525">
    <property type="protein sequence ID" value="CAK01135.1"/>
    <property type="molecule type" value="Genomic_DNA"/>
</dbReference>
<name>A9IR42_BART1</name>
<evidence type="ECO:0000313" key="2">
    <source>
        <dbReference type="Proteomes" id="UP000001592"/>
    </source>
</evidence>